<comment type="caution">
    <text evidence="3">The sequence shown here is derived from an EMBL/GenBank/DDBJ whole genome shotgun (WGS) entry which is preliminary data.</text>
</comment>
<dbReference type="Proteomes" id="UP000736787">
    <property type="component" value="Unassembled WGS sequence"/>
</dbReference>
<feature type="compositionally biased region" description="Basic residues" evidence="1">
    <location>
        <begin position="17"/>
        <end position="26"/>
    </location>
</feature>
<evidence type="ECO:0000313" key="5">
    <source>
        <dbReference type="EMBL" id="KAG3210524.1"/>
    </source>
</evidence>
<evidence type="ECO:0000313" key="2">
    <source>
        <dbReference type="EMBL" id="KAG2852385.1"/>
    </source>
</evidence>
<dbReference type="EMBL" id="RCMK01001074">
    <property type="protein sequence ID" value="KAG2902861.1"/>
    <property type="molecule type" value="Genomic_DNA"/>
</dbReference>
<dbReference type="Proteomes" id="UP000774804">
    <property type="component" value="Unassembled WGS sequence"/>
</dbReference>
<protein>
    <submittedName>
        <fullName evidence="3">Uncharacterized protein</fullName>
    </submittedName>
</protein>
<feature type="compositionally biased region" description="Basic and acidic residues" evidence="1">
    <location>
        <begin position="1"/>
        <end position="10"/>
    </location>
</feature>
<dbReference type="EMBL" id="RCMI01001079">
    <property type="protein sequence ID" value="KAG2891183.1"/>
    <property type="molecule type" value="Genomic_DNA"/>
</dbReference>
<proteinExistence type="predicted"/>
<feature type="region of interest" description="Disordered" evidence="1">
    <location>
        <begin position="1"/>
        <end position="27"/>
    </location>
</feature>
<dbReference type="AlphaFoldDB" id="A0A8T1AVK1"/>
<evidence type="ECO:0000313" key="4">
    <source>
        <dbReference type="EMBL" id="KAG2902861.1"/>
    </source>
</evidence>
<gene>
    <name evidence="2" type="ORF">PC113_g15064</name>
    <name evidence="3" type="ORF">PC115_g19288</name>
    <name evidence="4" type="ORF">PC117_g21386</name>
    <name evidence="5" type="ORF">PC129_g18478</name>
</gene>
<dbReference type="Proteomes" id="UP000760860">
    <property type="component" value="Unassembled WGS sequence"/>
</dbReference>
<evidence type="ECO:0000256" key="1">
    <source>
        <dbReference type="SAM" id="MobiDB-lite"/>
    </source>
</evidence>
<name>A0A8T1AVK1_9STRA</name>
<organism evidence="3 6">
    <name type="scientific">Phytophthora cactorum</name>
    <dbReference type="NCBI Taxonomy" id="29920"/>
    <lineage>
        <taxon>Eukaryota</taxon>
        <taxon>Sar</taxon>
        <taxon>Stramenopiles</taxon>
        <taxon>Oomycota</taxon>
        <taxon>Peronosporomycetes</taxon>
        <taxon>Peronosporales</taxon>
        <taxon>Peronosporaceae</taxon>
        <taxon>Phytophthora</taxon>
    </lineage>
</organism>
<reference evidence="3" key="1">
    <citation type="submission" date="2018-10" db="EMBL/GenBank/DDBJ databases">
        <title>Effector identification in a new, highly contiguous assembly of the strawberry crown rot pathogen Phytophthora cactorum.</title>
        <authorList>
            <person name="Armitage A.D."/>
            <person name="Nellist C.F."/>
            <person name="Bates H."/>
            <person name="Vickerstaff R.J."/>
            <person name="Harrison R.J."/>
        </authorList>
    </citation>
    <scope>NUCLEOTIDE SEQUENCE</scope>
    <source>
        <strain evidence="2">15-7</strain>
        <strain evidence="3">4032</strain>
        <strain evidence="4">4040</strain>
        <strain evidence="5">P421</strain>
    </source>
</reference>
<sequence length="83" mass="9012">MTATEFRRQAGDTSAAVRRHALPRKSKASENGIVPFTQFTTALAAGTDAPVMPALVLIAVSSSRRALLRSLVAEDRELEHQHE</sequence>
<evidence type="ECO:0000313" key="6">
    <source>
        <dbReference type="Proteomes" id="UP000774804"/>
    </source>
</evidence>
<accession>A0A8T1AVK1</accession>
<evidence type="ECO:0000313" key="3">
    <source>
        <dbReference type="EMBL" id="KAG2891183.1"/>
    </source>
</evidence>
<dbReference type="EMBL" id="RCMG01000545">
    <property type="protein sequence ID" value="KAG2852385.1"/>
    <property type="molecule type" value="Genomic_DNA"/>
</dbReference>
<dbReference type="Proteomes" id="UP000735874">
    <property type="component" value="Unassembled WGS sequence"/>
</dbReference>
<dbReference type="EMBL" id="RCMV01001081">
    <property type="protein sequence ID" value="KAG3210524.1"/>
    <property type="molecule type" value="Genomic_DNA"/>
</dbReference>